<proteinExistence type="predicted"/>
<reference evidence="2" key="1">
    <citation type="submission" date="2016-06" db="EMBL/GenBank/DDBJ databases">
        <title>Parallel loss of symbiosis genes in relatives of nitrogen-fixing non-legume Parasponia.</title>
        <authorList>
            <person name="Van Velzen R."/>
            <person name="Holmer R."/>
            <person name="Bu F."/>
            <person name="Rutten L."/>
            <person name="Van Zeijl A."/>
            <person name="Liu W."/>
            <person name="Santuari L."/>
            <person name="Cao Q."/>
            <person name="Sharma T."/>
            <person name="Shen D."/>
            <person name="Roswanjaya Y."/>
            <person name="Wardhani T."/>
            <person name="Kalhor M.S."/>
            <person name="Jansen J."/>
            <person name="Van den Hoogen J."/>
            <person name="Gungor B."/>
            <person name="Hartog M."/>
            <person name="Hontelez J."/>
            <person name="Verver J."/>
            <person name="Yang W.-C."/>
            <person name="Schijlen E."/>
            <person name="Repin R."/>
            <person name="Schilthuizen M."/>
            <person name="Schranz E."/>
            <person name="Heidstra R."/>
            <person name="Miyata K."/>
            <person name="Fedorova E."/>
            <person name="Kohlen W."/>
            <person name="Bisseling T."/>
            <person name="Smit S."/>
            <person name="Geurts R."/>
        </authorList>
    </citation>
    <scope>NUCLEOTIDE SEQUENCE [LARGE SCALE GENOMIC DNA]</scope>
    <source>
        <strain evidence="2">cv. RG33-2</strain>
    </source>
</reference>
<gene>
    <name evidence="1" type="ORF">TorRG33x02_253050</name>
</gene>
<dbReference type="EMBL" id="JXTC01000273">
    <property type="protein sequence ID" value="PON72185.1"/>
    <property type="molecule type" value="Genomic_DNA"/>
</dbReference>
<evidence type="ECO:0000313" key="2">
    <source>
        <dbReference type="Proteomes" id="UP000237000"/>
    </source>
</evidence>
<dbReference type="InParanoid" id="A0A2P5DFW8"/>
<sequence length="61" mass="7181">MAWPREWTTCRASFSGISQATFLNGAAVRRMLRSRARHSAHRRKPIFSVTRPRKALWHLYV</sequence>
<dbReference type="Proteomes" id="UP000237000">
    <property type="component" value="Unassembled WGS sequence"/>
</dbReference>
<comment type="caution">
    <text evidence="1">The sequence shown here is derived from an EMBL/GenBank/DDBJ whole genome shotgun (WGS) entry which is preliminary data.</text>
</comment>
<keyword evidence="2" id="KW-1185">Reference proteome</keyword>
<evidence type="ECO:0000313" key="1">
    <source>
        <dbReference type="EMBL" id="PON72185.1"/>
    </source>
</evidence>
<dbReference type="AlphaFoldDB" id="A0A2P5DFW8"/>
<protein>
    <submittedName>
        <fullName evidence="1">Uncharacterized protein</fullName>
    </submittedName>
</protein>
<name>A0A2P5DFW8_TREOI</name>
<organism evidence="1 2">
    <name type="scientific">Trema orientale</name>
    <name type="common">Charcoal tree</name>
    <name type="synonym">Celtis orientalis</name>
    <dbReference type="NCBI Taxonomy" id="63057"/>
    <lineage>
        <taxon>Eukaryota</taxon>
        <taxon>Viridiplantae</taxon>
        <taxon>Streptophyta</taxon>
        <taxon>Embryophyta</taxon>
        <taxon>Tracheophyta</taxon>
        <taxon>Spermatophyta</taxon>
        <taxon>Magnoliopsida</taxon>
        <taxon>eudicotyledons</taxon>
        <taxon>Gunneridae</taxon>
        <taxon>Pentapetalae</taxon>
        <taxon>rosids</taxon>
        <taxon>fabids</taxon>
        <taxon>Rosales</taxon>
        <taxon>Cannabaceae</taxon>
        <taxon>Trema</taxon>
    </lineage>
</organism>
<accession>A0A2P5DFW8</accession>